<feature type="region of interest" description="Disordered" evidence="1">
    <location>
        <begin position="193"/>
        <end position="239"/>
    </location>
</feature>
<organism evidence="2">
    <name type="scientific">Podoviridae sp. ctV3c15</name>
    <dbReference type="NCBI Taxonomy" id="2826559"/>
    <lineage>
        <taxon>Viruses</taxon>
        <taxon>Duplodnaviria</taxon>
        <taxon>Heunggongvirae</taxon>
        <taxon>Uroviricota</taxon>
        <taxon>Caudoviricetes</taxon>
    </lineage>
</organism>
<evidence type="ECO:0000256" key="1">
    <source>
        <dbReference type="SAM" id="MobiDB-lite"/>
    </source>
</evidence>
<reference evidence="2" key="1">
    <citation type="journal article" date="2021" name="Proc. Natl. Acad. Sci. U.S.A.">
        <title>A Catalog of Tens of Thousands of Viruses from Human Metagenomes Reveals Hidden Associations with Chronic Diseases.</title>
        <authorList>
            <person name="Tisza M.J."/>
            <person name="Buck C.B."/>
        </authorList>
    </citation>
    <scope>NUCLEOTIDE SEQUENCE</scope>
    <source>
        <strain evidence="2">CtV3c15</strain>
    </source>
</reference>
<name>A0A8S5MRU8_9CAUD</name>
<sequence length="291" mass="32788">MSKYTTEVRYICEVAAGLDVSTDYKGVEDVIKKALPVVFDFSFPIFDENYRSVLETKILKHFYTREIGLETVGLWKLKLDTKLNEIMPYFNQLYKSQLYAFNPFYDVDLTRKHRIDGSGTKDTDTTNNTKAEHRITVDENGSTSSNGSGSSDSESANTNVSVNTDAFSERYSDTPQGALTDLKADKYLTNATLRDDNKNANENNTGTDKTSTKSDVENTENKNTETNGNNSTTVNGNISSTLTNTEDYLETVQGKNGGSSYSKLLMEYRETFINIDMMVLDELEDLFMQLW</sequence>
<feature type="compositionally biased region" description="Low complexity" evidence="1">
    <location>
        <begin position="138"/>
        <end position="159"/>
    </location>
</feature>
<feature type="compositionally biased region" description="Basic and acidic residues" evidence="1">
    <location>
        <begin position="210"/>
        <end position="223"/>
    </location>
</feature>
<proteinExistence type="predicted"/>
<feature type="compositionally biased region" description="Low complexity" evidence="1">
    <location>
        <begin position="224"/>
        <end position="239"/>
    </location>
</feature>
<evidence type="ECO:0000313" key="2">
    <source>
        <dbReference type="EMBL" id="DAD85022.1"/>
    </source>
</evidence>
<feature type="compositionally biased region" description="Polar residues" evidence="1">
    <location>
        <begin position="200"/>
        <end position="209"/>
    </location>
</feature>
<feature type="compositionally biased region" description="Basic and acidic residues" evidence="1">
    <location>
        <begin position="115"/>
        <end position="137"/>
    </location>
</feature>
<accession>A0A8S5MRU8</accession>
<protein>
    <submittedName>
        <fullName evidence="2">Lower collar protein</fullName>
    </submittedName>
</protein>
<feature type="region of interest" description="Disordered" evidence="1">
    <location>
        <begin position="115"/>
        <end position="159"/>
    </location>
</feature>
<dbReference type="EMBL" id="BK014971">
    <property type="protein sequence ID" value="DAD85022.1"/>
    <property type="molecule type" value="Genomic_DNA"/>
</dbReference>